<comment type="caution">
    <text evidence="1">The sequence shown here is derived from an EMBL/GenBank/DDBJ whole genome shotgun (WGS) entry which is preliminary data.</text>
</comment>
<organism evidence="1 2">
    <name type="scientific">Corchorus olitorius</name>
    <dbReference type="NCBI Taxonomy" id="93759"/>
    <lineage>
        <taxon>Eukaryota</taxon>
        <taxon>Viridiplantae</taxon>
        <taxon>Streptophyta</taxon>
        <taxon>Embryophyta</taxon>
        <taxon>Tracheophyta</taxon>
        <taxon>Spermatophyta</taxon>
        <taxon>Magnoliopsida</taxon>
        <taxon>eudicotyledons</taxon>
        <taxon>Gunneridae</taxon>
        <taxon>Pentapetalae</taxon>
        <taxon>rosids</taxon>
        <taxon>malvids</taxon>
        <taxon>Malvales</taxon>
        <taxon>Malvaceae</taxon>
        <taxon>Grewioideae</taxon>
        <taxon>Apeibeae</taxon>
        <taxon>Corchorus</taxon>
    </lineage>
</organism>
<dbReference type="AlphaFoldDB" id="A0A1R3JHR1"/>
<gene>
    <name evidence="1" type="ORF">COLO4_16381</name>
</gene>
<keyword evidence="2" id="KW-1185">Reference proteome</keyword>
<protein>
    <submittedName>
        <fullName evidence="1">Uncharacterized protein</fullName>
    </submittedName>
</protein>
<evidence type="ECO:0000313" key="1">
    <source>
        <dbReference type="EMBL" id="OMO94343.1"/>
    </source>
</evidence>
<name>A0A1R3JHR1_9ROSI</name>
<dbReference type="EMBL" id="AWUE01016076">
    <property type="protein sequence ID" value="OMO94343.1"/>
    <property type="molecule type" value="Genomic_DNA"/>
</dbReference>
<reference evidence="2" key="1">
    <citation type="submission" date="2013-09" db="EMBL/GenBank/DDBJ databases">
        <title>Corchorus olitorius genome sequencing.</title>
        <authorList>
            <person name="Alam M."/>
            <person name="Haque M.S."/>
            <person name="Islam M.S."/>
            <person name="Emdad E.M."/>
            <person name="Islam M.M."/>
            <person name="Ahmed B."/>
            <person name="Halim A."/>
            <person name="Hossen Q.M.M."/>
            <person name="Hossain M.Z."/>
            <person name="Ahmed R."/>
            <person name="Khan M.M."/>
            <person name="Islam R."/>
            <person name="Rashid M.M."/>
            <person name="Khan S.A."/>
            <person name="Rahman M.S."/>
            <person name="Alam M."/>
            <person name="Yahiya A.S."/>
            <person name="Khan M.S."/>
            <person name="Azam M.S."/>
            <person name="Haque T."/>
            <person name="Lashkar M.Z.H."/>
            <person name="Akhand A.I."/>
            <person name="Morshed G."/>
            <person name="Roy S."/>
            <person name="Uddin K.S."/>
            <person name="Rabeya T."/>
            <person name="Hossain A.S."/>
            <person name="Chowdhury A."/>
            <person name="Snigdha A.R."/>
            <person name="Mortoza M.S."/>
            <person name="Matin S.A."/>
            <person name="Hoque S.M.E."/>
            <person name="Islam M.K."/>
            <person name="Roy D.K."/>
            <person name="Haider R."/>
            <person name="Moosa M.M."/>
            <person name="Elias S.M."/>
            <person name="Hasan A.M."/>
            <person name="Jahan S."/>
            <person name="Shafiuddin M."/>
            <person name="Mahmood N."/>
            <person name="Shommy N.S."/>
        </authorList>
    </citation>
    <scope>NUCLEOTIDE SEQUENCE [LARGE SCALE GENOMIC DNA]</scope>
    <source>
        <strain evidence="2">cv. O-4</strain>
    </source>
</reference>
<evidence type="ECO:0000313" key="2">
    <source>
        <dbReference type="Proteomes" id="UP000187203"/>
    </source>
</evidence>
<sequence length="34" mass="3393">MACAPGKPAPTRLAQQAWACPRPGCCSRPGPAAA</sequence>
<proteinExistence type="predicted"/>
<accession>A0A1R3JHR1</accession>
<dbReference type="Proteomes" id="UP000187203">
    <property type="component" value="Unassembled WGS sequence"/>
</dbReference>